<dbReference type="CDD" id="cd06193">
    <property type="entry name" value="siderophore_interacting"/>
    <property type="match status" value="1"/>
</dbReference>
<dbReference type="Pfam" id="PF04954">
    <property type="entry name" value="SIP"/>
    <property type="match status" value="1"/>
</dbReference>
<evidence type="ECO:0000313" key="4">
    <source>
        <dbReference type="Proteomes" id="UP000284476"/>
    </source>
</evidence>
<evidence type="ECO:0000256" key="1">
    <source>
        <dbReference type="ARBA" id="ARBA00035644"/>
    </source>
</evidence>
<dbReference type="Gene3D" id="3.40.50.80">
    <property type="entry name" value="Nucleotide-binding domain of ferredoxin-NADP reductase (FNR) module"/>
    <property type="match status" value="1"/>
</dbReference>
<dbReference type="InterPro" id="IPR039261">
    <property type="entry name" value="FNR_nucleotide-bd"/>
</dbReference>
<accession>A0A443J9E8</accession>
<evidence type="ECO:0000259" key="2">
    <source>
        <dbReference type="PROSITE" id="PS51384"/>
    </source>
</evidence>
<dbReference type="RefSeq" id="WP_128186077.1">
    <property type="nucleotide sequence ID" value="NZ_SAUV01000020.1"/>
</dbReference>
<dbReference type="EMBL" id="SAUZ01000031">
    <property type="protein sequence ID" value="RWR17162.1"/>
    <property type="molecule type" value="Genomic_DNA"/>
</dbReference>
<dbReference type="Pfam" id="PF08021">
    <property type="entry name" value="FAD_binding_9"/>
    <property type="match status" value="1"/>
</dbReference>
<dbReference type="GO" id="GO:0016491">
    <property type="term" value="F:oxidoreductase activity"/>
    <property type="evidence" value="ECO:0007669"/>
    <property type="project" value="InterPro"/>
</dbReference>
<proteinExistence type="inferred from homology"/>
<dbReference type="InterPro" id="IPR017927">
    <property type="entry name" value="FAD-bd_FR_type"/>
</dbReference>
<organism evidence="3 4">
    <name type="scientific">Paenirhodobacter populi</name>
    <dbReference type="NCBI Taxonomy" id="2306993"/>
    <lineage>
        <taxon>Bacteria</taxon>
        <taxon>Pseudomonadati</taxon>
        <taxon>Pseudomonadota</taxon>
        <taxon>Alphaproteobacteria</taxon>
        <taxon>Rhodobacterales</taxon>
        <taxon>Rhodobacter group</taxon>
        <taxon>Paenirhodobacter</taxon>
    </lineage>
</organism>
<evidence type="ECO:0000313" key="3">
    <source>
        <dbReference type="EMBL" id="RWR17162.1"/>
    </source>
</evidence>
<gene>
    <name evidence="3" type="ORF">D2T30_19775</name>
</gene>
<dbReference type="InterPro" id="IPR007037">
    <property type="entry name" value="SIP_rossman_dom"/>
</dbReference>
<protein>
    <submittedName>
        <fullName evidence="3">Siderophore-interacting protein</fullName>
    </submittedName>
</protein>
<reference evidence="3 4" key="1">
    <citation type="submission" date="2019-01" db="EMBL/GenBank/DDBJ databases">
        <title>Sinorhodobacter populi sp. nov. isolated from the symptomatic bark tissue of Populus euramericana canker.</title>
        <authorList>
            <person name="Xu G."/>
        </authorList>
    </citation>
    <scope>NUCLEOTIDE SEQUENCE [LARGE SCALE GENOMIC DNA]</scope>
    <source>
        <strain evidence="3 4">SK2B-1</strain>
    </source>
</reference>
<comment type="caution">
    <text evidence="3">The sequence shown here is derived from an EMBL/GenBank/DDBJ whole genome shotgun (WGS) entry which is preliminary data.</text>
</comment>
<dbReference type="SUPFAM" id="SSF63380">
    <property type="entry name" value="Riboflavin synthase domain-like"/>
    <property type="match status" value="1"/>
</dbReference>
<name>A0A443J9E8_9RHOB</name>
<feature type="domain" description="FAD-binding FR-type" evidence="2">
    <location>
        <begin position="106"/>
        <end position="228"/>
    </location>
</feature>
<dbReference type="AlphaFoldDB" id="A0A443J9E8"/>
<sequence>MLYPERSSGRYTGSPPADLLVHLERHLLEYGTQMSRTEERLELTWPGAELTLTTCPEGFTLEITAANAAHLHQAREGAMFLLDHVLPDCTATMIWSGSTPAPGAPPNFHLAHVVSVVPFAASFLRVELDVEGIGALSTGGMHFSLLLPPEGEVPLWPVLDERGRTRWPEGPGTPHRAGYTFVSLDLDRQRIVFDVYMHEDGPTPEWARHARPGDIVAVMGPGGGDFPPGDFILLGGDETALPAIRRILETSAPGRRGVAMIEVGDPADTVAINPATIPPGITLRWFTRGGTVTLAEGLRTADLPAVGQSRFVWIAAEQALVREAKQWFRENHALGRAEGYFSSYWER</sequence>
<dbReference type="PANTHER" id="PTHR30157">
    <property type="entry name" value="FERRIC REDUCTASE, NADPH-DEPENDENT"/>
    <property type="match status" value="1"/>
</dbReference>
<dbReference type="PANTHER" id="PTHR30157:SF0">
    <property type="entry name" value="NADPH-DEPENDENT FERRIC-CHELATE REDUCTASE"/>
    <property type="match status" value="1"/>
</dbReference>
<dbReference type="InterPro" id="IPR013113">
    <property type="entry name" value="SIP_FAD-bd"/>
</dbReference>
<dbReference type="Gene3D" id="2.40.30.10">
    <property type="entry name" value="Translation factors"/>
    <property type="match status" value="1"/>
</dbReference>
<dbReference type="InterPro" id="IPR039374">
    <property type="entry name" value="SIP_fam"/>
</dbReference>
<dbReference type="Proteomes" id="UP000284476">
    <property type="component" value="Unassembled WGS sequence"/>
</dbReference>
<dbReference type="PROSITE" id="PS51384">
    <property type="entry name" value="FAD_FR"/>
    <property type="match status" value="1"/>
</dbReference>
<comment type="similarity">
    <text evidence="1">Belongs to the SIP oxidoreductase family.</text>
</comment>
<dbReference type="InterPro" id="IPR017938">
    <property type="entry name" value="Riboflavin_synthase-like_b-brl"/>
</dbReference>